<dbReference type="AlphaFoldDB" id="A0A023FDK7"/>
<evidence type="ECO:0000313" key="2">
    <source>
        <dbReference type="EMBL" id="JAC18834.1"/>
    </source>
</evidence>
<feature type="signal peptide" evidence="1">
    <location>
        <begin position="1"/>
        <end position="24"/>
    </location>
</feature>
<organism evidence="2">
    <name type="scientific">Amblyomma cajennense</name>
    <name type="common">Cayenne tick</name>
    <name type="synonym">Acarus cajennensis</name>
    <dbReference type="NCBI Taxonomy" id="34607"/>
    <lineage>
        <taxon>Eukaryota</taxon>
        <taxon>Metazoa</taxon>
        <taxon>Ecdysozoa</taxon>
        <taxon>Arthropoda</taxon>
        <taxon>Chelicerata</taxon>
        <taxon>Arachnida</taxon>
        <taxon>Acari</taxon>
        <taxon>Parasitiformes</taxon>
        <taxon>Ixodida</taxon>
        <taxon>Ixodoidea</taxon>
        <taxon>Ixodidae</taxon>
        <taxon>Amblyomminae</taxon>
        <taxon>Amblyomma</taxon>
    </lineage>
</organism>
<evidence type="ECO:0000256" key="1">
    <source>
        <dbReference type="SAM" id="SignalP"/>
    </source>
</evidence>
<feature type="non-terminal residue" evidence="2">
    <location>
        <position position="1"/>
    </location>
</feature>
<keyword evidence="1" id="KW-0732">Signal</keyword>
<sequence length="88" mass="10129">LPLCFSLSLFSTFLISLKLYVVELQALFSNVSELVLSLLRPTMEPIYVHLATFVLLRYVGPQLASHFNLPRQDYLFTACSYRYTHALN</sequence>
<feature type="chain" id="PRO_5001514879" evidence="1">
    <location>
        <begin position="25"/>
        <end position="88"/>
    </location>
</feature>
<protein>
    <submittedName>
        <fullName evidence="2">Putative secreted protein</fullName>
    </submittedName>
</protein>
<accession>A0A023FDK7</accession>
<proteinExistence type="evidence at transcript level"/>
<reference evidence="2" key="1">
    <citation type="submission" date="2014-03" db="EMBL/GenBank/DDBJ databases">
        <title>The sialotranscriptome of Amblyomma triste, Amblyomma parvum and Amblyomma cajennense ticks, uncovered by 454-based RNA-seq.</title>
        <authorList>
            <person name="Garcia G.R."/>
            <person name="Gardinassi L.G."/>
            <person name="Ribeiro J.M."/>
            <person name="Anatriello E."/>
            <person name="Ferreira B.R."/>
            <person name="Moreira H.N."/>
            <person name="Mafra C."/>
            <person name="Olegario M.M."/>
            <person name="Szabo P.J."/>
            <person name="Miranda-Santos I.K."/>
            <person name="Maruyama S.R."/>
        </authorList>
    </citation>
    <scope>NUCLEOTIDE SEQUENCE</scope>
    <source>
        <strain evidence="2">Uberlandia</strain>
        <tissue evidence="2">Salivary glands</tissue>
    </source>
</reference>
<name>A0A023FDK7_AMBCJ</name>
<dbReference type="EMBL" id="GBBK01005648">
    <property type="protein sequence ID" value="JAC18834.1"/>
    <property type="molecule type" value="mRNA"/>
</dbReference>